<proteinExistence type="predicted"/>
<sequence>MDLYKKGMGLTLFGALFIILSSTLASIYSHPLRPLNYKYYQRYPKGRNYIKMIPFQQSFIVETRSPIHQFRSNYQNIKSTRRDRNSKFNYRCWERANDAPIDIYGGRLCPYETSSLRYRYIDELGFDQYLRV</sequence>
<reference evidence="1" key="1">
    <citation type="submission" date="2014-05" db="EMBL/GenBank/DDBJ databases">
        <authorList>
            <person name="Chronopoulou M."/>
        </authorList>
    </citation>
    <scope>NUCLEOTIDE SEQUENCE</scope>
    <source>
        <tissue evidence="1">Whole organism</tissue>
    </source>
</reference>
<dbReference type="EMBL" id="HACA01004403">
    <property type="protein sequence ID" value="CDW21764.1"/>
    <property type="molecule type" value="Transcribed_RNA"/>
</dbReference>
<accession>A0A0K2T6R0</accession>
<protein>
    <submittedName>
        <fullName evidence="1">Uncharacterized protein</fullName>
    </submittedName>
</protein>
<organism evidence="1">
    <name type="scientific">Lepeophtheirus salmonis</name>
    <name type="common">Salmon louse</name>
    <name type="synonym">Caligus salmonis</name>
    <dbReference type="NCBI Taxonomy" id="72036"/>
    <lineage>
        <taxon>Eukaryota</taxon>
        <taxon>Metazoa</taxon>
        <taxon>Ecdysozoa</taxon>
        <taxon>Arthropoda</taxon>
        <taxon>Crustacea</taxon>
        <taxon>Multicrustacea</taxon>
        <taxon>Hexanauplia</taxon>
        <taxon>Copepoda</taxon>
        <taxon>Siphonostomatoida</taxon>
        <taxon>Caligidae</taxon>
        <taxon>Lepeophtheirus</taxon>
    </lineage>
</organism>
<dbReference type="AlphaFoldDB" id="A0A0K2T6R0"/>
<name>A0A0K2T6R0_LEPSM</name>
<evidence type="ECO:0000313" key="1">
    <source>
        <dbReference type="EMBL" id="CDW21764.1"/>
    </source>
</evidence>